<accession>A0A918Q8R9</accession>
<dbReference type="Pfam" id="PF05721">
    <property type="entry name" value="PhyH"/>
    <property type="match status" value="1"/>
</dbReference>
<keyword evidence="2" id="KW-1185">Reference proteome</keyword>
<name>A0A918Q8R9_9ACTN</name>
<evidence type="ECO:0008006" key="3">
    <source>
        <dbReference type="Google" id="ProtNLM"/>
    </source>
</evidence>
<dbReference type="PANTHER" id="PTHR20883">
    <property type="entry name" value="PHYTANOYL-COA DIOXYGENASE DOMAIN CONTAINING 1"/>
    <property type="match status" value="1"/>
</dbReference>
<dbReference type="SUPFAM" id="SSF51197">
    <property type="entry name" value="Clavaminate synthase-like"/>
    <property type="match status" value="1"/>
</dbReference>
<sequence>MSEQTVMTHGNDVRERFRERGYLVLPGFLPPDLIARLIPEVDHWVDSGLRRRSIEACLNPDPSGAPPVVEIELPAHGELAAHPPLLRLLSRLLGPSFVFHHLHSDRRAPGAPGKGWHHDYEQSPQRDRRRAMVHALHYIGGLTPGMGGLAVLPGSHRDVAGKTDLAHLGTARLPGEEVVDELPPGSTVLLHSALFHARRPAPEAGPGERPADGGPRYMIDGSYCQTGGKWPPVKPYWRHLLAAGRERGLGGGEWPELFRDAHFTEYEHRPL</sequence>
<evidence type="ECO:0000313" key="2">
    <source>
        <dbReference type="Proteomes" id="UP000630936"/>
    </source>
</evidence>
<dbReference type="GO" id="GO:0016706">
    <property type="term" value="F:2-oxoglutarate-dependent dioxygenase activity"/>
    <property type="evidence" value="ECO:0007669"/>
    <property type="project" value="UniProtKB-ARBA"/>
</dbReference>
<dbReference type="InterPro" id="IPR008775">
    <property type="entry name" value="Phytyl_CoA_dOase-like"/>
</dbReference>
<reference evidence="1" key="1">
    <citation type="journal article" date="2014" name="Int. J. Syst. Evol. Microbiol.">
        <title>Complete genome sequence of Corynebacterium casei LMG S-19264T (=DSM 44701T), isolated from a smear-ripened cheese.</title>
        <authorList>
            <consortium name="US DOE Joint Genome Institute (JGI-PGF)"/>
            <person name="Walter F."/>
            <person name="Albersmeier A."/>
            <person name="Kalinowski J."/>
            <person name="Ruckert C."/>
        </authorList>
    </citation>
    <scope>NUCLEOTIDE SEQUENCE</scope>
    <source>
        <strain evidence="1">JCM 4988</strain>
    </source>
</reference>
<dbReference type="PANTHER" id="PTHR20883:SF48">
    <property type="entry name" value="ECTOINE DIOXYGENASE"/>
    <property type="match status" value="1"/>
</dbReference>
<comment type="caution">
    <text evidence="1">The sequence shown here is derived from an EMBL/GenBank/DDBJ whole genome shotgun (WGS) entry which is preliminary data.</text>
</comment>
<dbReference type="GO" id="GO:0005506">
    <property type="term" value="F:iron ion binding"/>
    <property type="evidence" value="ECO:0007669"/>
    <property type="project" value="UniProtKB-ARBA"/>
</dbReference>
<dbReference type="RefSeq" id="WP_229869177.1">
    <property type="nucleotide sequence ID" value="NZ_BMWG01000010.1"/>
</dbReference>
<protein>
    <recommendedName>
        <fullName evidence="3">Phytanoyl-CoA dioxygenase</fullName>
    </recommendedName>
</protein>
<organism evidence="1 2">
    <name type="scientific">Streptomyces inusitatus</name>
    <dbReference type="NCBI Taxonomy" id="68221"/>
    <lineage>
        <taxon>Bacteria</taxon>
        <taxon>Bacillati</taxon>
        <taxon>Actinomycetota</taxon>
        <taxon>Actinomycetes</taxon>
        <taxon>Kitasatosporales</taxon>
        <taxon>Streptomycetaceae</taxon>
        <taxon>Streptomyces</taxon>
    </lineage>
</organism>
<dbReference type="Proteomes" id="UP000630936">
    <property type="component" value="Unassembled WGS sequence"/>
</dbReference>
<gene>
    <name evidence="1" type="ORF">GCM10010387_35190</name>
</gene>
<evidence type="ECO:0000313" key="1">
    <source>
        <dbReference type="EMBL" id="GGZ38100.1"/>
    </source>
</evidence>
<dbReference type="Gene3D" id="2.60.120.620">
    <property type="entry name" value="q2cbj1_9rhob like domain"/>
    <property type="match status" value="1"/>
</dbReference>
<proteinExistence type="predicted"/>
<dbReference type="AlphaFoldDB" id="A0A918Q8R9"/>
<reference evidence="1" key="2">
    <citation type="submission" date="2020-09" db="EMBL/GenBank/DDBJ databases">
        <authorList>
            <person name="Sun Q."/>
            <person name="Ohkuma M."/>
        </authorList>
    </citation>
    <scope>NUCLEOTIDE SEQUENCE</scope>
    <source>
        <strain evidence="1">JCM 4988</strain>
    </source>
</reference>
<dbReference type="EMBL" id="BMWG01000010">
    <property type="protein sequence ID" value="GGZ38100.1"/>
    <property type="molecule type" value="Genomic_DNA"/>
</dbReference>